<dbReference type="CDD" id="cd05466">
    <property type="entry name" value="PBP2_LTTR_substrate"/>
    <property type="match status" value="1"/>
</dbReference>
<evidence type="ECO:0000313" key="6">
    <source>
        <dbReference type="EMBL" id="SDH95897.1"/>
    </source>
</evidence>
<dbReference type="Pfam" id="PF03466">
    <property type="entry name" value="LysR_substrate"/>
    <property type="match status" value="1"/>
</dbReference>
<gene>
    <name evidence="6" type="ORF">SAMN05443529_1235</name>
</gene>
<reference evidence="7" key="1">
    <citation type="submission" date="2016-10" db="EMBL/GenBank/DDBJ databases">
        <authorList>
            <person name="Varghese N."/>
            <person name="Submissions S."/>
        </authorList>
    </citation>
    <scope>NUCLEOTIDE SEQUENCE [LARGE SCALE GENOMIC DNA]</scope>
    <source>
        <strain evidence="7">DSM 8344</strain>
    </source>
</reference>
<dbReference type="Proteomes" id="UP000198656">
    <property type="component" value="Unassembled WGS sequence"/>
</dbReference>
<dbReference type="InterPro" id="IPR036390">
    <property type="entry name" value="WH_DNA-bd_sf"/>
</dbReference>
<evidence type="ECO:0000259" key="5">
    <source>
        <dbReference type="PROSITE" id="PS50931"/>
    </source>
</evidence>
<dbReference type="OrthoDB" id="9803714at2"/>
<organism evidence="6 7">
    <name type="scientific">Desulfosporosinus hippei DSM 8344</name>
    <dbReference type="NCBI Taxonomy" id="1121419"/>
    <lineage>
        <taxon>Bacteria</taxon>
        <taxon>Bacillati</taxon>
        <taxon>Bacillota</taxon>
        <taxon>Clostridia</taxon>
        <taxon>Eubacteriales</taxon>
        <taxon>Desulfitobacteriaceae</taxon>
        <taxon>Desulfosporosinus</taxon>
    </lineage>
</organism>
<dbReference type="Gene3D" id="1.10.10.10">
    <property type="entry name" value="Winged helix-like DNA-binding domain superfamily/Winged helix DNA-binding domain"/>
    <property type="match status" value="1"/>
</dbReference>
<accession>A0A1G8GNK7</accession>
<dbReference type="PANTHER" id="PTHR30126:SF40">
    <property type="entry name" value="HTH-TYPE TRANSCRIPTIONAL REGULATOR GLTR"/>
    <property type="match status" value="1"/>
</dbReference>
<dbReference type="AlphaFoldDB" id="A0A1G8GNK7"/>
<dbReference type="SUPFAM" id="SSF46785">
    <property type="entry name" value="Winged helix' DNA-binding domain"/>
    <property type="match status" value="1"/>
</dbReference>
<dbReference type="PRINTS" id="PR00039">
    <property type="entry name" value="HTHLYSR"/>
</dbReference>
<dbReference type="Gene3D" id="3.40.190.290">
    <property type="match status" value="1"/>
</dbReference>
<dbReference type="STRING" id="1121419.SAMN05443529_1235"/>
<dbReference type="PROSITE" id="PS50931">
    <property type="entry name" value="HTH_LYSR"/>
    <property type="match status" value="1"/>
</dbReference>
<keyword evidence="2" id="KW-0805">Transcription regulation</keyword>
<dbReference type="SUPFAM" id="SSF53850">
    <property type="entry name" value="Periplasmic binding protein-like II"/>
    <property type="match status" value="1"/>
</dbReference>
<dbReference type="Pfam" id="PF00126">
    <property type="entry name" value="HTH_1"/>
    <property type="match status" value="1"/>
</dbReference>
<dbReference type="RefSeq" id="WP_092334875.1">
    <property type="nucleotide sequence ID" value="NZ_FNCP01000023.1"/>
</dbReference>
<evidence type="ECO:0000256" key="4">
    <source>
        <dbReference type="ARBA" id="ARBA00023163"/>
    </source>
</evidence>
<proteinExistence type="inferred from homology"/>
<name>A0A1G8GNK7_9FIRM</name>
<evidence type="ECO:0000256" key="3">
    <source>
        <dbReference type="ARBA" id="ARBA00023125"/>
    </source>
</evidence>
<feature type="domain" description="HTH lysR-type" evidence="5">
    <location>
        <begin position="1"/>
        <end position="58"/>
    </location>
</feature>
<dbReference type="PANTHER" id="PTHR30126">
    <property type="entry name" value="HTH-TYPE TRANSCRIPTIONAL REGULATOR"/>
    <property type="match status" value="1"/>
</dbReference>
<comment type="similarity">
    <text evidence="1">Belongs to the LysR transcriptional regulatory family.</text>
</comment>
<dbReference type="EMBL" id="FNCP01000023">
    <property type="protein sequence ID" value="SDH95897.1"/>
    <property type="molecule type" value="Genomic_DNA"/>
</dbReference>
<keyword evidence="7" id="KW-1185">Reference proteome</keyword>
<dbReference type="GO" id="GO:0000976">
    <property type="term" value="F:transcription cis-regulatory region binding"/>
    <property type="evidence" value="ECO:0007669"/>
    <property type="project" value="TreeGrafter"/>
</dbReference>
<dbReference type="InterPro" id="IPR036388">
    <property type="entry name" value="WH-like_DNA-bd_sf"/>
</dbReference>
<evidence type="ECO:0000313" key="7">
    <source>
        <dbReference type="Proteomes" id="UP000198656"/>
    </source>
</evidence>
<evidence type="ECO:0000256" key="2">
    <source>
        <dbReference type="ARBA" id="ARBA00023015"/>
    </source>
</evidence>
<protein>
    <submittedName>
        <fullName evidence="6">DNA-binding transcriptional regulator, LysR family</fullName>
    </submittedName>
</protein>
<dbReference type="InterPro" id="IPR000847">
    <property type="entry name" value="LysR_HTH_N"/>
</dbReference>
<evidence type="ECO:0000256" key="1">
    <source>
        <dbReference type="ARBA" id="ARBA00009437"/>
    </source>
</evidence>
<sequence>MRIEQFKQIVQIQEQQSISKAASDLFISQPSLSISVNNLEEELGLKIFERSNAGVIPTEQGKEILRLAENILDLRDKITGIMEGTKASIRNLRMALPAAFANAIVPGLLRQFRELYPNVNLHIHEASYYEIVDLMDKGIYSIGIISCRVDLEYNFIQQLKERDIAWEVIPGGECLRLSLFISSKNPLADREWVSRSELRNLRMISYKENYSKISKDLERYSQKPVIVEDVELLKKLISDDFGFSVFPEILAYDDLYVKSGMIKVVPIKELSESSNLYILYSSKESLSFIERELLTIVKELITDTL</sequence>
<dbReference type="InterPro" id="IPR005119">
    <property type="entry name" value="LysR_subst-bd"/>
</dbReference>
<keyword evidence="4" id="KW-0804">Transcription</keyword>
<keyword evidence="3 6" id="KW-0238">DNA-binding</keyword>
<dbReference type="GO" id="GO:0003700">
    <property type="term" value="F:DNA-binding transcription factor activity"/>
    <property type="evidence" value="ECO:0007669"/>
    <property type="project" value="InterPro"/>
</dbReference>